<proteinExistence type="inferred from homology"/>
<dbReference type="GO" id="GO:0005737">
    <property type="term" value="C:cytoplasm"/>
    <property type="evidence" value="ECO:0007669"/>
    <property type="project" value="UniProtKB-SubCell"/>
</dbReference>
<dbReference type="PRINTS" id="PR00111">
    <property type="entry name" value="ABHYDROLASE"/>
</dbReference>
<dbReference type="PANTHER" id="PTHR43722:SF1">
    <property type="entry name" value="PROLINE IMINOPEPTIDASE"/>
    <property type="match status" value="1"/>
</dbReference>
<comment type="catalytic activity">
    <reaction evidence="1 8 10">
        <text>Release of N-terminal proline from a peptide.</text>
        <dbReference type="EC" id="3.4.11.5"/>
    </reaction>
</comment>
<organism evidence="12 13">
    <name type="scientific">Fundicoccus ignavus</name>
    <dbReference type="NCBI Taxonomy" id="2664442"/>
    <lineage>
        <taxon>Bacteria</taxon>
        <taxon>Bacillati</taxon>
        <taxon>Bacillota</taxon>
        <taxon>Bacilli</taxon>
        <taxon>Lactobacillales</taxon>
        <taxon>Aerococcaceae</taxon>
        <taxon>Fundicoccus</taxon>
    </lineage>
</organism>
<dbReference type="AlphaFoldDB" id="A0A6I2GGN9"/>
<dbReference type="SUPFAM" id="SSF53474">
    <property type="entry name" value="alpha/beta-Hydrolases"/>
    <property type="match status" value="1"/>
</dbReference>
<keyword evidence="7 8" id="KW-0378">Hydrolase</keyword>
<evidence type="ECO:0000256" key="2">
    <source>
        <dbReference type="ARBA" id="ARBA00004496"/>
    </source>
</evidence>
<dbReference type="InterPro" id="IPR002410">
    <property type="entry name" value="Peptidase_S33"/>
</dbReference>
<name>A0A6I2GGN9_9LACT</name>
<evidence type="ECO:0000256" key="8">
    <source>
        <dbReference type="PIRNR" id="PIRNR006431"/>
    </source>
</evidence>
<keyword evidence="13" id="KW-1185">Reference proteome</keyword>
<dbReference type="PRINTS" id="PR00793">
    <property type="entry name" value="PROAMNOPTASE"/>
</dbReference>
<gene>
    <name evidence="12" type="primary">pip</name>
    <name evidence="12" type="ORF">GIY09_02060</name>
</gene>
<evidence type="ECO:0000313" key="13">
    <source>
        <dbReference type="Proteomes" id="UP000430975"/>
    </source>
</evidence>
<dbReference type="InterPro" id="IPR005944">
    <property type="entry name" value="Pro_iminopeptidase"/>
</dbReference>
<keyword evidence="5 8" id="KW-0963">Cytoplasm</keyword>
<dbReference type="RefSeq" id="WP_153863102.1">
    <property type="nucleotide sequence ID" value="NZ_WJQS01000002.1"/>
</dbReference>
<dbReference type="GO" id="GO:0006508">
    <property type="term" value="P:proteolysis"/>
    <property type="evidence" value="ECO:0007669"/>
    <property type="project" value="UniProtKB-KW"/>
</dbReference>
<dbReference type="PIRSF" id="PIRSF006431">
    <property type="entry name" value="Pept_S33"/>
    <property type="match status" value="1"/>
</dbReference>
<evidence type="ECO:0000256" key="6">
    <source>
        <dbReference type="ARBA" id="ARBA00022670"/>
    </source>
</evidence>
<dbReference type="NCBIfam" id="TIGR01249">
    <property type="entry name" value="pro_imino_pep_1"/>
    <property type="match status" value="1"/>
</dbReference>
<dbReference type="InterPro" id="IPR029058">
    <property type="entry name" value="AB_hydrolase_fold"/>
</dbReference>
<dbReference type="PANTHER" id="PTHR43722">
    <property type="entry name" value="PROLINE IMINOPEPTIDASE"/>
    <property type="match status" value="1"/>
</dbReference>
<reference evidence="12 13" key="1">
    <citation type="submission" date="2019-11" db="EMBL/GenBank/DDBJ databases">
        <title>Characterisation of Fundicoccus ignavus gen. nov. sp. nov., a novel genus of the family Aerococcaceae isolated from bulk tank milk.</title>
        <authorList>
            <person name="Siebert A."/>
            <person name="Huptas C."/>
            <person name="Wenning M."/>
            <person name="Scherer S."/>
            <person name="Doll E.V."/>
        </authorList>
    </citation>
    <scope>NUCLEOTIDE SEQUENCE [LARGE SCALE GENOMIC DNA]</scope>
    <source>
        <strain evidence="12 13">WS4759</strain>
    </source>
</reference>
<dbReference type="Proteomes" id="UP000430975">
    <property type="component" value="Unassembled WGS sequence"/>
</dbReference>
<evidence type="ECO:0000256" key="10">
    <source>
        <dbReference type="RuleBase" id="RU003421"/>
    </source>
</evidence>
<evidence type="ECO:0000256" key="4">
    <source>
        <dbReference type="ARBA" id="ARBA00022438"/>
    </source>
</evidence>
<comment type="subcellular location">
    <subcellularLocation>
        <location evidence="2 8">Cytoplasm</location>
    </subcellularLocation>
</comment>
<comment type="similarity">
    <text evidence="3 8 10">Belongs to the peptidase S33 family.</text>
</comment>
<evidence type="ECO:0000256" key="1">
    <source>
        <dbReference type="ARBA" id="ARBA00001585"/>
    </source>
</evidence>
<sequence>MTIGYFNTEVKKSHHLKVDQTHTLYIEECGNLEGQPVVFLHGGPGGAVSELSRRFFDPEHYRIILFDQRGCGQSQPFLSLENNTILFSVGDLEKIRAYLNIDSWYVFGGSYGSTLALAYAIHYPERVDHLILRGIFLGRQADIDWLFQFGASEFYPEEFAVFKQYVPVNQQQNLVSAYYALMTSEDEAIREGACKAWSDWEGALVNMVKTTDTKTSIDKYDLSLGLLEAHYFANQMFWKEDNYLLSRSQQLKEIPMAIFHGRYDVDCRVSSAYELKKACPHASLNIIELAAHSPNEGPLFDALVHYMDQLRS</sequence>
<evidence type="ECO:0000256" key="9">
    <source>
        <dbReference type="PIRSR" id="PIRSR006431-1"/>
    </source>
</evidence>
<keyword evidence="6 8" id="KW-0645">Protease</keyword>
<evidence type="ECO:0000313" key="12">
    <source>
        <dbReference type="EMBL" id="MRI84681.1"/>
    </source>
</evidence>
<protein>
    <recommendedName>
        <fullName evidence="8 10">Proline iminopeptidase</fullName>
        <shortName evidence="8">PIP</shortName>
        <ecNumber evidence="8 10">3.4.11.5</ecNumber>
    </recommendedName>
    <alternativeName>
        <fullName evidence="8">Prolyl aminopeptidase</fullName>
    </alternativeName>
</protein>
<accession>A0A6I2GGN9</accession>
<keyword evidence="4 8" id="KW-0031">Aminopeptidase</keyword>
<evidence type="ECO:0000259" key="11">
    <source>
        <dbReference type="Pfam" id="PF00561"/>
    </source>
</evidence>
<evidence type="ECO:0000256" key="5">
    <source>
        <dbReference type="ARBA" id="ARBA00022490"/>
    </source>
</evidence>
<dbReference type="EC" id="3.4.11.5" evidence="8 10"/>
<dbReference type="EMBL" id="WJQS01000002">
    <property type="protein sequence ID" value="MRI84681.1"/>
    <property type="molecule type" value="Genomic_DNA"/>
</dbReference>
<feature type="active site" description="Proton donor" evidence="9">
    <location>
        <position position="292"/>
    </location>
</feature>
<dbReference type="InterPro" id="IPR000073">
    <property type="entry name" value="AB_hydrolase_1"/>
</dbReference>
<evidence type="ECO:0000256" key="3">
    <source>
        <dbReference type="ARBA" id="ARBA00010088"/>
    </source>
</evidence>
<evidence type="ECO:0000256" key="7">
    <source>
        <dbReference type="ARBA" id="ARBA00022801"/>
    </source>
</evidence>
<feature type="active site" evidence="9">
    <location>
        <position position="264"/>
    </location>
</feature>
<dbReference type="GO" id="GO:0004177">
    <property type="term" value="F:aminopeptidase activity"/>
    <property type="evidence" value="ECO:0007669"/>
    <property type="project" value="UniProtKB-UniRule"/>
</dbReference>
<dbReference type="Pfam" id="PF00561">
    <property type="entry name" value="Abhydrolase_1"/>
    <property type="match status" value="1"/>
</dbReference>
<feature type="active site" description="Nucleophile" evidence="9">
    <location>
        <position position="110"/>
    </location>
</feature>
<dbReference type="Gene3D" id="3.40.50.1820">
    <property type="entry name" value="alpha/beta hydrolase"/>
    <property type="match status" value="1"/>
</dbReference>
<comment type="caution">
    <text evidence="12">The sequence shown here is derived from an EMBL/GenBank/DDBJ whole genome shotgun (WGS) entry which is preliminary data.</text>
</comment>
<feature type="domain" description="AB hydrolase-1" evidence="11">
    <location>
        <begin position="36"/>
        <end position="294"/>
    </location>
</feature>